<sequence length="250" mass="26625">MGLMEGLSGWLKQIVAVVLLAGLVDLLLPNKTMQRYVRLVAGLFILLTVATPMLNWLHSDFGNRLAAGLETSQSDDRASAEELSKIKEEGRKWQAKQQEEAEQVTAGRLRDAIKEDVEQSEGRKVVQVAVQLRRSPEGQLDVESVTVTMAGPEAGTNRGTGGTGGTAEAGGDAEPDPEASPGSKPVEQVQPVAPVIVEIPPSDRAAGGEAEENPADRETRSRVTALLSAKYGVPANRVQVLAADAADERR</sequence>
<evidence type="ECO:0000256" key="2">
    <source>
        <dbReference type="SAM" id="Phobius"/>
    </source>
</evidence>
<keyword evidence="2" id="KW-1133">Transmembrane helix</keyword>
<gene>
    <name evidence="3" type="primary">spoIIIAF</name>
    <name evidence="3" type="ORF">EAV92_09815</name>
</gene>
<keyword evidence="2" id="KW-0472">Membrane</keyword>
<dbReference type="EMBL" id="CP033433">
    <property type="protein sequence ID" value="AYQ72832.1"/>
    <property type="molecule type" value="Genomic_DNA"/>
</dbReference>
<reference evidence="3 4" key="1">
    <citation type="submission" date="2018-10" db="EMBL/GenBank/DDBJ databases">
        <title>Genome Sequence of Cohnella sp.</title>
        <authorList>
            <person name="Srinivasan S."/>
            <person name="Kim M.K."/>
        </authorList>
    </citation>
    <scope>NUCLEOTIDE SEQUENCE [LARGE SCALE GENOMIC DNA]</scope>
    <source>
        <strain evidence="3 4">18JY8-7</strain>
    </source>
</reference>
<feature type="compositionally biased region" description="Gly residues" evidence="1">
    <location>
        <begin position="158"/>
        <end position="168"/>
    </location>
</feature>
<dbReference type="Proteomes" id="UP000269097">
    <property type="component" value="Chromosome"/>
</dbReference>
<evidence type="ECO:0000313" key="4">
    <source>
        <dbReference type="Proteomes" id="UP000269097"/>
    </source>
</evidence>
<dbReference type="Pfam" id="PF09581">
    <property type="entry name" value="Spore_III_AF"/>
    <property type="match status" value="1"/>
</dbReference>
<name>A0A3G3JX61_9BACL</name>
<accession>A0A3G3JX61</accession>
<organism evidence="3 4">
    <name type="scientific">Cohnella candidum</name>
    <dbReference type="NCBI Taxonomy" id="2674991"/>
    <lineage>
        <taxon>Bacteria</taxon>
        <taxon>Bacillati</taxon>
        <taxon>Bacillota</taxon>
        <taxon>Bacilli</taxon>
        <taxon>Bacillales</taxon>
        <taxon>Paenibacillaceae</taxon>
        <taxon>Cohnella</taxon>
    </lineage>
</organism>
<protein>
    <submittedName>
        <fullName evidence="3">Stage III sporulation protein AF</fullName>
    </submittedName>
</protein>
<proteinExistence type="predicted"/>
<dbReference type="AlphaFoldDB" id="A0A3G3JX61"/>
<dbReference type="NCBIfam" id="TIGR02896">
    <property type="entry name" value="spore_III_AF"/>
    <property type="match status" value="1"/>
</dbReference>
<evidence type="ECO:0000313" key="3">
    <source>
        <dbReference type="EMBL" id="AYQ72832.1"/>
    </source>
</evidence>
<feature type="transmembrane region" description="Helical" evidence="2">
    <location>
        <begin position="36"/>
        <end position="57"/>
    </location>
</feature>
<evidence type="ECO:0000256" key="1">
    <source>
        <dbReference type="SAM" id="MobiDB-lite"/>
    </source>
</evidence>
<dbReference type="KEGG" id="coh:EAV92_09815"/>
<dbReference type="RefSeq" id="WP_123040914.1">
    <property type="nucleotide sequence ID" value="NZ_CP033433.1"/>
</dbReference>
<dbReference type="InterPro" id="IPR014245">
    <property type="entry name" value="Spore_III_AF"/>
</dbReference>
<feature type="transmembrane region" description="Helical" evidence="2">
    <location>
        <begin position="12"/>
        <end position="29"/>
    </location>
</feature>
<keyword evidence="4" id="KW-1185">Reference proteome</keyword>
<feature type="region of interest" description="Disordered" evidence="1">
    <location>
        <begin position="149"/>
        <end position="221"/>
    </location>
</feature>
<keyword evidence="2" id="KW-0812">Transmembrane</keyword>